<accession>X0WK60</accession>
<proteinExistence type="predicted"/>
<sequence length="174" mass="20390">MDKEYIKKLAENPEFIPGIYNYCDRWCERCAFTSRCMNFALSEEHFDDPQSRDINNKAFWDKLSEVFQVTLEMVKETAKEQGIDLDSLDFEQAADEHEATRDLAEDHECARLAKVYSETVKKWFDSAEGLFEKKADDLSLQARLELPNSNPAQEADSLKDSVDVIRWYQYFIYV</sequence>
<gene>
    <name evidence="1" type="ORF">S01H1_64679</name>
</gene>
<reference evidence="1" key="1">
    <citation type="journal article" date="2014" name="Front. Microbiol.">
        <title>High frequency of phylogenetically diverse reductive dehalogenase-homologous genes in deep subseafloor sedimentary metagenomes.</title>
        <authorList>
            <person name="Kawai M."/>
            <person name="Futagami T."/>
            <person name="Toyoda A."/>
            <person name="Takaki Y."/>
            <person name="Nishi S."/>
            <person name="Hori S."/>
            <person name="Arai W."/>
            <person name="Tsubouchi T."/>
            <person name="Morono Y."/>
            <person name="Uchiyama I."/>
            <person name="Ito T."/>
            <person name="Fujiyama A."/>
            <person name="Inagaki F."/>
            <person name="Takami H."/>
        </authorList>
    </citation>
    <scope>NUCLEOTIDE SEQUENCE</scope>
    <source>
        <strain evidence="1">Expedition CK06-06</strain>
    </source>
</reference>
<comment type="caution">
    <text evidence="1">The sequence shown here is derived from an EMBL/GenBank/DDBJ whole genome shotgun (WGS) entry which is preliminary data.</text>
</comment>
<evidence type="ECO:0000313" key="1">
    <source>
        <dbReference type="EMBL" id="GAG31020.1"/>
    </source>
</evidence>
<name>X0WK60_9ZZZZ</name>
<organism evidence="1">
    <name type="scientific">marine sediment metagenome</name>
    <dbReference type="NCBI Taxonomy" id="412755"/>
    <lineage>
        <taxon>unclassified sequences</taxon>
        <taxon>metagenomes</taxon>
        <taxon>ecological metagenomes</taxon>
    </lineage>
</organism>
<feature type="non-terminal residue" evidence="1">
    <location>
        <position position="174"/>
    </location>
</feature>
<dbReference type="AlphaFoldDB" id="X0WK60"/>
<dbReference type="EMBL" id="BARS01042643">
    <property type="protein sequence ID" value="GAG31020.1"/>
    <property type="molecule type" value="Genomic_DNA"/>
</dbReference>
<protein>
    <submittedName>
        <fullName evidence="1">Uncharacterized protein</fullName>
    </submittedName>
</protein>